<evidence type="ECO:0000313" key="2">
    <source>
        <dbReference type="Proteomes" id="UP001143856"/>
    </source>
</evidence>
<gene>
    <name evidence="1" type="ORF">NUW58_g1167</name>
</gene>
<comment type="caution">
    <text evidence="1">The sequence shown here is derived from an EMBL/GenBank/DDBJ whole genome shotgun (WGS) entry which is preliminary data.</text>
</comment>
<dbReference type="EMBL" id="JAPDGR010000120">
    <property type="protein sequence ID" value="KAJ2995799.1"/>
    <property type="molecule type" value="Genomic_DNA"/>
</dbReference>
<protein>
    <submittedName>
        <fullName evidence="1">Uncharacterized protein</fullName>
    </submittedName>
</protein>
<reference evidence="1" key="1">
    <citation type="submission" date="2022-10" db="EMBL/GenBank/DDBJ databases">
        <title>Genome Sequence of Xylaria curta.</title>
        <authorList>
            <person name="Buettner E."/>
        </authorList>
    </citation>
    <scope>NUCLEOTIDE SEQUENCE</scope>
    <source>
        <strain evidence="1">Babe10</strain>
    </source>
</reference>
<evidence type="ECO:0000313" key="1">
    <source>
        <dbReference type="EMBL" id="KAJ2995799.1"/>
    </source>
</evidence>
<dbReference type="Proteomes" id="UP001143856">
    <property type="component" value="Unassembled WGS sequence"/>
</dbReference>
<accession>A0ACC1PPC9</accession>
<proteinExistence type="predicted"/>
<sequence length="145" mass="16157">MLTKVTDAVTIVSKQDWILEKLGFNEMYDREHSIEDVYEKTFLWLLLDDSSIGVPDSSDKTGATQHKAPITRLSEDAARRKVSLAFRNWLDSGDGTFLISGEAGSGKSTLMKFFANDGVTKTVLKLGQARRRWYSADSSFGTQAL</sequence>
<keyword evidence="2" id="KW-1185">Reference proteome</keyword>
<organism evidence="1 2">
    <name type="scientific">Xylaria curta</name>
    <dbReference type="NCBI Taxonomy" id="42375"/>
    <lineage>
        <taxon>Eukaryota</taxon>
        <taxon>Fungi</taxon>
        <taxon>Dikarya</taxon>
        <taxon>Ascomycota</taxon>
        <taxon>Pezizomycotina</taxon>
        <taxon>Sordariomycetes</taxon>
        <taxon>Xylariomycetidae</taxon>
        <taxon>Xylariales</taxon>
        <taxon>Xylariaceae</taxon>
        <taxon>Xylaria</taxon>
    </lineage>
</organism>
<name>A0ACC1PPC9_9PEZI</name>